<feature type="transmembrane region" description="Helical" evidence="2">
    <location>
        <begin position="373"/>
        <end position="394"/>
    </location>
</feature>
<keyword evidence="2" id="KW-1133">Transmembrane helix</keyword>
<feature type="transmembrane region" description="Helical" evidence="2">
    <location>
        <begin position="448"/>
        <end position="473"/>
    </location>
</feature>
<evidence type="ECO:0000256" key="2">
    <source>
        <dbReference type="SAM" id="Phobius"/>
    </source>
</evidence>
<sequence>MPQTLACPHCQGSVGVADEDLGFHVTCPHCQVDFLAPAFKPAGAANPSLGSASSTSTPESDEDDWLQLDEKPLSPQPKVNRDDEILAQYMVSDQDPQSSSSSSTSSSSSSSSSAGSDGFDDLELPDFVDNLPSPTKPKTANNPAADNKPKPAIKKEELKEYRVTCKTCGTPTYVKAKQAGRTIKCADCHSSITVPPPPKVRKAPAPMPEAKALPMQQSANANRRPAPFQKSAERLLAEAEAAEVETPPPNYDTPDVAAWFRSVFGIFTDSGVLVHWLAFSMIAAIPTYIAIRSEQTILIGALFPFAAIIGSLIAACGFAIMESVANQEDSVSSWPVFEPFAWLGQLFLVAAAAAVPLVPVAAVFGFLIGPSLLLVLVGLFAVYALFPFVLLSMMDMDSPFVPFSAEVARSVTRCQEPWGGLYFSSGILFFALFLLIASMTTMAGDSGLIISITATVGVIFIYFAMIGRLAYAIGQSDES</sequence>
<organism evidence="3 4">
    <name type="scientific">Rubripirellula obstinata</name>
    <dbReference type="NCBI Taxonomy" id="406547"/>
    <lineage>
        <taxon>Bacteria</taxon>
        <taxon>Pseudomonadati</taxon>
        <taxon>Planctomycetota</taxon>
        <taxon>Planctomycetia</taxon>
        <taxon>Pirellulales</taxon>
        <taxon>Pirellulaceae</taxon>
        <taxon>Rubripirellula</taxon>
    </lineage>
</organism>
<evidence type="ECO:0000313" key="3">
    <source>
        <dbReference type="EMBL" id="KAA1261389.1"/>
    </source>
</evidence>
<feature type="compositionally biased region" description="Polar residues" evidence="1">
    <location>
        <begin position="132"/>
        <end position="144"/>
    </location>
</feature>
<accession>A0A5B1CNL3</accession>
<evidence type="ECO:0000313" key="4">
    <source>
        <dbReference type="Proteomes" id="UP000322699"/>
    </source>
</evidence>
<keyword evidence="2" id="KW-0812">Transmembrane</keyword>
<dbReference type="EMBL" id="VRLW01000001">
    <property type="protein sequence ID" value="KAA1261389.1"/>
    <property type="molecule type" value="Genomic_DNA"/>
</dbReference>
<feature type="compositionally biased region" description="Low complexity" evidence="1">
    <location>
        <begin position="98"/>
        <end position="113"/>
    </location>
</feature>
<keyword evidence="2" id="KW-0472">Membrane</keyword>
<keyword evidence="4" id="KW-1185">Reference proteome</keyword>
<feature type="transmembrane region" description="Helical" evidence="2">
    <location>
        <begin position="418"/>
        <end position="436"/>
    </location>
</feature>
<reference evidence="3 4" key="1">
    <citation type="submission" date="2019-08" db="EMBL/GenBank/DDBJ databases">
        <title>Deep-cultivation of Planctomycetes and their phenomic and genomic characterization uncovers novel biology.</title>
        <authorList>
            <person name="Wiegand S."/>
            <person name="Jogler M."/>
            <person name="Boedeker C."/>
            <person name="Pinto D."/>
            <person name="Vollmers J."/>
            <person name="Rivas-Marin E."/>
            <person name="Kohn T."/>
            <person name="Peeters S.H."/>
            <person name="Heuer A."/>
            <person name="Rast P."/>
            <person name="Oberbeckmann S."/>
            <person name="Bunk B."/>
            <person name="Jeske O."/>
            <person name="Meyerdierks A."/>
            <person name="Storesund J.E."/>
            <person name="Kallscheuer N."/>
            <person name="Luecker S."/>
            <person name="Lage O.M."/>
            <person name="Pohl T."/>
            <person name="Merkel B.J."/>
            <person name="Hornburger P."/>
            <person name="Mueller R.-W."/>
            <person name="Bruemmer F."/>
            <person name="Labrenz M."/>
            <person name="Spormann A.M."/>
            <person name="Op Den Camp H."/>
            <person name="Overmann J."/>
            <person name="Amann R."/>
            <person name="Jetten M.S.M."/>
            <person name="Mascher T."/>
            <person name="Medema M.H."/>
            <person name="Devos D.P."/>
            <person name="Kaster A.-K."/>
            <person name="Ovreas L."/>
            <person name="Rohde M."/>
            <person name="Galperin M.Y."/>
            <person name="Jogler C."/>
        </authorList>
    </citation>
    <scope>NUCLEOTIDE SEQUENCE [LARGE SCALE GENOMIC DNA]</scope>
    <source>
        <strain evidence="3 4">LF1</strain>
    </source>
</reference>
<feature type="region of interest" description="Disordered" evidence="1">
    <location>
        <begin position="41"/>
        <end position="155"/>
    </location>
</feature>
<dbReference type="OrthoDB" id="239030at2"/>
<proteinExistence type="predicted"/>
<name>A0A5B1CNL3_9BACT</name>
<comment type="caution">
    <text evidence="3">The sequence shown here is derived from an EMBL/GenBank/DDBJ whole genome shotgun (WGS) entry which is preliminary data.</text>
</comment>
<feature type="transmembrane region" description="Helical" evidence="2">
    <location>
        <begin position="298"/>
        <end position="320"/>
    </location>
</feature>
<dbReference type="Proteomes" id="UP000322699">
    <property type="component" value="Unassembled WGS sequence"/>
</dbReference>
<dbReference type="AlphaFoldDB" id="A0A5B1CNL3"/>
<feature type="transmembrane region" description="Helical" evidence="2">
    <location>
        <begin position="273"/>
        <end position="291"/>
    </location>
</feature>
<gene>
    <name evidence="3" type="ORF">LF1_39360</name>
</gene>
<evidence type="ECO:0000256" key="1">
    <source>
        <dbReference type="SAM" id="MobiDB-lite"/>
    </source>
</evidence>
<dbReference type="RefSeq" id="WP_068257938.1">
    <property type="nucleotide sequence ID" value="NZ_LWSK01000001.1"/>
</dbReference>
<feature type="transmembrane region" description="Helical" evidence="2">
    <location>
        <begin position="340"/>
        <end position="366"/>
    </location>
</feature>
<feature type="compositionally biased region" description="Low complexity" evidence="1">
    <location>
        <begin position="47"/>
        <end position="58"/>
    </location>
</feature>
<protein>
    <submittedName>
        <fullName evidence="3">Uncharacterized protein</fullName>
    </submittedName>
</protein>